<feature type="compositionally biased region" description="Basic and acidic residues" evidence="13">
    <location>
        <begin position="586"/>
        <end position="602"/>
    </location>
</feature>
<accession>A0AAJ7U3U4</accession>
<keyword evidence="9 14" id="KW-1133">Transmembrane helix</keyword>
<gene>
    <name evidence="17" type="primary">VEZT</name>
</gene>
<evidence type="ECO:0000313" key="17">
    <source>
        <dbReference type="RefSeq" id="XP_032828150.1"/>
    </source>
</evidence>
<dbReference type="GO" id="GO:0005634">
    <property type="term" value="C:nucleus"/>
    <property type="evidence" value="ECO:0007669"/>
    <property type="project" value="UniProtKB-SubCell"/>
</dbReference>
<feature type="compositionally biased region" description="Low complexity" evidence="13">
    <location>
        <begin position="765"/>
        <end position="790"/>
    </location>
</feature>
<evidence type="ECO:0000256" key="6">
    <source>
        <dbReference type="ARBA" id="ARBA00022475"/>
    </source>
</evidence>
<dbReference type="PANTHER" id="PTHR15989">
    <property type="entry name" value="VEZATIN"/>
    <property type="match status" value="1"/>
</dbReference>
<evidence type="ECO:0000256" key="5">
    <source>
        <dbReference type="ARBA" id="ARBA00018125"/>
    </source>
</evidence>
<feature type="compositionally biased region" description="Polar residues" evidence="13">
    <location>
        <begin position="692"/>
        <end position="704"/>
    </location>
</feature>
<evidence type="ECO:0000256" key="2">
    <source>
        <dbReference type="ARBA" id="ARBA00004536"/>
    </source>
</evidence>
<feature type="compositionally biased region" description="Acidic residues" evidence="13">
    <location>
        <begin position="861"/>
        <end position="870"/>
    </location>
</feature>
<evidence type="ECO:0000259" key="15">
    <source>
        <dbReference type="Pfam" id="PF12632"/>
    </source>
</evidence>
<feature type="compositionally biased region" description="Basic and acidic residues" evidence="13">
    <location>
        <begin position="627"/>
        <end position="656"/>
    </location>
</feature>
<keyword evidence="8" id="KW-0965">Cell junction</keyword>
<feature type="region of interest" description="Disordered" evidence="13">
    <location>
        <begin position="684"/>
        <end position="925"/>
    </location>
</feature>
<dbReference type="InterPro" id="IPR026859">
    <property type="entry name" value="Myosin-bd"/>
</dbReference>
<feature type="region of interest" description="Disordered" evidence="13">
    <location>
        <begin position="563"/>
        <end position="656"/>
    </location>
</feature>
<keyword evidence="6" id="KW-1003">Cell membrane</keyword>
<feature type="region of interest" description="Disordered" evidence="13">
    <location>
        <begin position="436"/>
        <end position="468"/>
    </location>
</feature>
<keyword evidence="16" id="KW-1185">Reference proteome</keyword>
<feature type="compositionally biased region" description="Low complexity" evidence="13">
    <location>
        <begin position="449"/>
        <end position="460"/>
    </location>
</feature>
<name>A0AAJ7U3U4_PETMA</name>
<dbReference type="GO" id="GO:0005912">
    <property type="term" value="C:adherens junction"/>
    <property type="evidence" value="ECO:0007669"/>
    <property type="project" value="UniProtKB-SubCell"/>
</dbReference>
<evidence type="ECO:0000256" key="7">
    <source>
        <dbReference type="ARBA" id="ARBA00022692"/>
    </source>
</evidence>
<dbReference type="InterPro" id="IPR026858">
    <property type="entry name" value="Vezatin"/>
</dbReference>
<evidence type="ECO:0000256" key="4">
    <source>
        <dbReference type="ARBA" id="ARBA00007245"/>
    </source>
</evidence>
<dbReference type="Pfam" id="PF12632">
    <property type="entry name" value="Vezatin"/>
    <property type="match status" value="1"/>
</dbReference>
<evidence type="ECO:0000256" key="14">
    <source>
        <dbReference type="SAM" id="Phobius"/>
    </source>
</evidence>
<evidence type="ECO:0000256" key="8">
    <source>
        <dbReference type="ARBA" id="ARBA00022949"/>
    </source>
</evidence>
<feature type="compositionally biased region" description="Basic and acidic residues" evidence="13">
    <location>
        <begin position="721"/>
        <end position="747"/>
    </location>
</feature>
<organism evidence="16 17">
    <name type="scientific">Petromyzon marinus</name>
    <name type="common">Sea lamprey</name>
    <dbReference type="NCBI Taxonomy" id="7757"/>
    <lineage>
        <taxon>Eukaryota</taxon>
        <taxon>Metazoa</taxon>
        <taxon>Chordata</taxon>
        <taxon>Craniata</taxon>
        <taxon>Vertebrata</taxon>
        <taxon>Cyclostomata</taxon>
        <taxon>Hyperoartia</taxon>
        <taxon>Petromyzontiformes</taxon>
        <taxon>Petromyzontidae</taxon>
        <taxon>Petromyzon</taxon>
    </lineage>
</organism>
<dbReference type="GO" id="GO:0098609">
    <property type="term" value="P:cell-cell adhesion"/>
    <property type="evidence" value="ECO:0007669"/>
    <property type="project" value="InterPro"/>
</dbReference>
<evidence type="ECO:0000256" key="1">
    <source>
        <dbReference type="ARBA" id="ARBA00004123"/>
    </source>
</evidence>
<keyword evidence="11 14" id="KW-0472">Membrane</keyword>
<evidence type="ECO:0000256" key="11">
    <source>
        <dbReference type="ARBA" id="ARBA00023136"/>
    </source>
</evidence>
<comment type="subcellular location">
    <subcellularLocation>
        <location evidence="2">Cell junction</location>
        <location evidence="2">Adherens junction</location>
    </subcellularLocation>
    <subcellularLocation>
        <location evidence="3">Cell membrane</location>
        <topology evidence="3">Multi-pass membrane protein</topology>
    </subcellularLocation>
    <subcellularLocation>
        <location evidence="1">Nucleus</location>
    </subcellularLocation>
</comment>
<reference evidence="17" key="1">
    <citation type="submission" date="2025-08" db="UniProtKB">
        <authorList>
            <consortium name="RefSeq"/>
        </authorList>
    </citation>
    <scope>IDENTIFICATION</scope>
    <source>
        <tissue evidence="17">Sperm</tissue>
    </source>
</reference>
<dbReference type="Proteomes" id="UP001318040">
    <property type="component" value="Chromosome 48"/>
</dbReference>
<protein>
    <recommendedName>
        <fullName evidence="5">Vezatin</fullName>
    </recommendedName>
</protein>
<dbReference type="AlphaFoldDB" id="A0AAJ7U3U4"/>
<evidence type="ECO:0000256" key="10">
    <source>
        <dbReference type="ARBA" id="ARBA00023054"/>
    </source>
</evidence>
<dbReference type="KEGG" id="pmrn:116952679"/>
<evidence type="ECO:0000256" key="3">
    <source>
        <dbReference type="ARBA" id="ARBA00004651"/>
    </source>
</evidence>
<keyword evidence="7 14" id="KW-0812">Transmembrane</keyword>
<sequence>MEGADFDEDVVFKGSPLYQHLEDAGFAQLDSAERQRDPGGRPEEHAETPMESRVSCSCGEWIKRPFTLLLSHVGGLGAYAASSDQADAWRRREVATVVTRGRLLEEDVELLGLFAPEVLTWAAEPLAPTSATPRGGDVGDQLDGTSVDARKPSAWLAVAAALLAVVAVWATSPTAGGVAAVPVVWRSAAVAVAAAAALVALATMARSLRRRLDGARLERRCVSTGAFAGDCAALTALAKKSLRLVQESEVITRGFTLVSASCSVRTLDLGAGAQLPMLRRSLYWALRSSTLALRDATRGLVASCPLDAEADNVTNYLCAVPLAELGLGMELHCGATVGVGAELRDETAILDRAAELTNGFSLQALKVLYQLWVGQSSEFLRRLVLALYAAPRDHEQGPRNRRSTPEHAFVSAASPRVSDSLRRLGRSFELHRVGCGGRAAEGGERPRSAAESAAGAPGDPRGSGRGPRSELWRLHAAVRSLQLHLKMALQDSLSLEDELERLLEPGLDASTAAADGSGGGVGDSEAETAAAAEAAAELLSSLGPRMEAARACWDETVTRSRALRRRGDRDGAAADVPGRAEPPRSAGEDRPALVIIDDRDPIPEEQEFESFAGDPEDGPPPPGSGDPRGERRSPDPEERERLRRRLEEARREREEARRLLDELKSVLGVRTSLEQRAVWRSALFPAAAPRETSLQARPSSSAEATTPALGDSGETAARSPAVDDHSRDDDDDDGERRNGVTSSRDDVGDNCEDDGGPGARGIGVGDAAAAAASAASAASGDEATSSAAGAREANVYSAGGCDDDDDDEAKRESTASSSEPQRELAAGSDVAMTEAAALGGGDDDGEDDDANGNTSASRDYDDSDADADESNGDRAAGVEGEGGEETAGRNDDGGRGAPHGPPQASLRERLAAAQLGGWHGATRDPRSVHLTSMVATQAATLSRGLLSLQEQTFGDDGDDDDDDDDDADDDRESQE</sequence>
<feature type="compositionally biased region" description="Acidic residues" evidence="13">
    <location>
        <begin position="953"/>
        <end position="975"/>
    </location>
</feature>
<feature type="region of interest" description="Disordered" evidence="13">
    <location>
        <begin position="394"/>
        <end position="414"/>
    </location>
</feature>
<feature type="region of interest" description="Disordered" evidence="13">
    <location>
        <begin position="28"/>
        <end position="53"/>
    </location>
</feature>
<evidence type="ECO:0000256" key="13">
    <source>
        <dbReference type="SAM" id="MobiDB-lite"/>
    </source>
</evidence>
<proteinExistence type="inferred from homology"/>
<feature type="transmembrane region" description="Helical" evidence="14">
    <location>
        <begin position="154"/>
        <end position="171"/>
    </location>
</feature>
<keyword evidence="10" id="KW-0175">Coiled coil</keyword>
<feature type="compositionally biased region" description="Acidic residues" evidence="13">
    <location>
        <begin position="841"/>
        <end position="850"/>
    </location>
</feature>
<feature type="transmembrane region" description="Helical" evidence="14">
    <location>
        <begin position="183"/>
        <end position="202"/>
    </location>
</feature>
<dbReference type="RefSeq" id="XP_032828150.1">
    <property type="nucleotide sequence ID" value="XM_032972259.1"/>
</dbReference>
<keyword evidence="12" id="KW-0539">Nucleus</keyword>
<dbReference type="CTD" id="55591"/>
<feature type="region of interest" description="Disordered" evidence="13">
    <location>
        <begin position="946"/>
        <end position="975"/>
    </location>
</feature>
<evidence type="ECO:0000256" key="9">
    <source>
        <dbReference type="ARBA" id="ARBA00022989"/>
    </source>
</evidence>
<comment type="similarity">
    <text evidence="4">Belongs to the vezatin family.</text>
</comment>
<dbReference type="GO" id="GO:0005886">
    <property type="term" value="C:plasma membrane"/>
    <property type="evidence" value="ECO:0007669"/>
    <property type="project" value="UniProtKB-SubCell"/>
</dbReference>
<dbReference type="PANTHER" id="PTHR15989:SF5">
    <property type="entry name" value="VEZATIN"/>
    <property type="match status" value="1"/>
</dbReference>
<dbReference type="GO" id="GO:0017022">
    <property type="term" value="F:myosin binding"/>
    <property type="evidence" value="ECO:0007669"/>
    <property type="project" value="InterPro"/>
</dbReference>
<feature type="domain" description="Myosin-binding" evidence="15">
    <location>
        <begin position="192"/>
        <end position="486"/>
    </location>
</feature>
<evidence type="ECO:0000313" key="16">
    <source>
        <dbReference type="Proteomes" id="UP001318040"/>
    </source>
</evidence>
<feature type="compositionally biased region" description="Basic and acidic residues" evidence="13">
    <location>
        <begin position="31"/>
        <end position="50"/>
    </location>
</feature>
<evidence type="ECO:0000256" key="12">
    <source>
        <dbReference type="ARBA" id="ARBA00023242"/>
    </source>
</evidence>